<dbReference type="SUPFAM" id="SSF48208">
    <property type="entry name" value="Six-hairpin glycosidases"/>
    <property type="match status" value="1"/>
</dbReference>
<sequence length="800" mass="89017">MTLTVQEQMTENHLWYSKPAGIWEEALPLGNGRLGAMVFGGVPEEKIQWNEDTLWSGYPRDMHNYDTVRYLAKARELLASGQYLQAEELIEQRMLGQHAEAFLPLGDLMIRQAGLSLENVEDYRRSLDLSRGISKVVFSSNGVLYTREMFISAVDKTAVLKYSCSDGSTMNLEVELSSPLEHDVRGSKNGLVMSGRAPIHIADNYLGDHPQPVLYEEGLGLKFNMLLSIERDGGRLDVQDGKLFITGTASVTFHIDAATDYAGYDKMPGSGSELPEAVCARRIKEAQQQGYDNLLRRHLEDHMNMFHRVELKLGSSASSVDMPTDARLRAYSEGAEDHGLEGLMFQYGRYLLMASSRPGTQPANLQGIWNHHVQPPWGSGFTTNINLEMNYWPAEITNLSECHEPLIAMIGELSQTGARTARIHYGCRGWAAHHNVDLWRKSTPSDGKASWAFWPMSGVWLCRHVWEHYIFQPDLDYLRGTAYPLIKGAALFCQDWLIEDDNGRRITSPSTSPENLFLTPEGEPCSVSAGSTMDMALIRDLLRLGIQASDMLDCDGELRREWEAIVSSLAPYSIDGDGKLMEWLEPFREGEPGHRHVSHLYGVYPGEDITMEETPDLAAAASASLASRLNHGGGHTGWSCVWLINLYARLQDGEAAYDYVRTLLTRSVNPNLFGDHPPFQIDANFGGTAGMAEMLLQSQNEIIRLLPALPQAWQEGAVRGLKARGGFTVDMKWSEGHLSSAAIISTHGGICTISGSEPLYIEGSDGKCKAEGRICRFETFSGESYNVFIHSNHEEVKNND</sequence>
<keyword evidence="5" id="KW-1185">Reference proteome</keyword>
<protein>
    <submittedName>
        <fullName evidence="4">Glycoside hydrolase family 95 protein</fullName>
    </submittedName>
</protein>
<comment type="caution">
    <text evidence="4">The sequence shown here is derived from an EMBL/GenBank/DDBJ whole genome shotgun (WGS) entry which is preliminary data.</text>
</comment>
<dbReference type="GO" id="GO:0005975">
    <property type="term" value="P:carbohydrate metabolic process"/>
    <property type="evidence" value="ECO:0007669"/>
    <property type="project" value="InterPro"/>
</dbReference>
<dbReference type="GO" id="GO:0004560">
    <property type="term" value="F:alpha-L-fucosidase activity"/>
    <property type="evidence" value="ECO:0007669"/>
    <property type="project" value="InterPro"/>
</dbReference>
<reference evidence="4 5" key="1">
    <citation type="submission" date="2020-04" db="EMBL/GenBank/DDBJ databases">
        <title>Paenibacillus algicola sp. nov., a novel marine bacterium producing alginate lyase.</title>
        <authorList>
            <person name="Huang H."/>
        </authorList>
    </citation>
    <scope>NUCLEOTIDE SEQUENCE [LARGE SCALE GENOMIC DNA]</scope>
    <source>
        <strain evidence="4 5">L7-75</strain>
    </source>
</reference>
<dbReference type="InterPro" id="IPR049053">
    <property type="entry name" value="AFCA-like_C"/>
</dbReference>
<dbReference type="InterPro" id="IPR016518">
    <property type="entry name" value="Alpha-L-fucosidase"/>
</dbReference>
<proteinExistence type="predicted"/>
<dbReference type="AlphaFoldDB" id="A0A848MB62"/>
<dbReference type="Proteomes" id="UP000565468">
    <property type="component" value="Unassembled WGS sequence"/>
</dbReference>
<feature type="domain" description="Alpha fucosidase A-like C-terminal" evidence="2">
    <location>
        <begin position="697"/>
        <end position="787"/>
    </location>
</feature>
<dbReference type="Pfam" id="PF21307">
    <property type="entry name" value="Glyco_hydro_95_C"/>
    <property type="match status" value="1"/>
</dbReference>
<evidence type="ECO:0000259" key="1">
    <source>
        <dbReference type="Pfam" id="PF14498"/>
    </source>
</evidence>
<gene>
    <name evidence="4" type="ORF">HII30_15775</name>
</gene>
<dbReference type="InterPro" id="IPR008928">
    <property type="entry name" value="6-hairpin_glycosidase_sf"/>
</dbReference>
<keyword evidence="4" id="KW-0378">Hydrolase</keyword>
<dbReference type="EMBL" id="JABBPN010000016">
    <property type="protein sequence ID" value="NMO97223.1"/>
    <property type="molecule type" value="Genomic_DNA"/>
</dbReference>
<feature type="domain" description="Glycosyl hydrolase family 95 N-terminal" evidence="1">
    <location>
        <begin position="14"/>
        <end position="263"/>
    </location>
</feature>
<dbReference type="InterPro" id="IPR054363">
    <property type="entry name" value="GH95_cat"/>
</dbReference>
<evidence type="ECO:0000313" key="5">
    <source>
        <dbReference type="Proteomes" id="UP000565468"/>
    </source>
</evidence>
<dbReference type="Pfam" id="PF22124">
    <property type="entry name" value="Glyco_hydro_95_cat"/>
    <property type="match status" value="1"/>
</dbReference>
<dbReference type="PANTHER" id="PTHR31084:SF0">
    <property type="entry name" value="ALPHA-L-FUCOSIDASE 2"/>
    <property type="match status" value="1"/>
</dbReference>
<evidence type="ECO:0000259" key="3">
    <source>
        <dbReference type="Pfam" id="PF22124"/>
    </source>
</evidence>
<dbReference type="FunFam" id="1.50.10.10:FF:000028">
    <property type="entry name" value="Alpha-L-fucosidase 2"/>
    <property type="match status" value="1"/>
</dbReference>
<dbReference type="InterPro" id="IPR027414">
    <property type="entry name" value="GH95_N_dom"/>
</dbReference>
<organism evidence="4 5">
    <name type="scientific">Paenibacillus lemnae</name>
    <dbReference type="NCBI Taxonomy" id="1330551"/>
    <lineage>
        <taxon>Bacteria</taxon>
        <taxon>Bacillati</taxon>
        <taxon>Bacillota</taxon>
        <taxon>Bacilli</taxon>
        <taxon>Bacillales</taxon>
        <taxon>Paenibacillaceae</taxon>
        <taxon>Paenibacillus</taxon>
    </lineage>
</organism>
<name>A0A848MB62_PAELE</name>
<dbReference type="InterPro" id="IPR012341">
    <property type="entry name" value="6hp_glycosidase-like_sf"/>
</dbReference>
<evidence type="ECO:0000313" key="4">
    <source>
        <dbReference type="EMBL" id="NMO97223.1"/>
    </source>
</evidence>
<dbReference type="PANTHER" id="PTHR31084">
    <property type="entry name" value="ALPHA-L-FUCOSIDASE 2"/>
    <property type="match status" value="1"/>
</dbReference>
<dbReference type="PIRSF" id="PIRSF007663">
    <property type="entry name" value="UCP007663"/>
    <property type="match status" value="1"/>
</dbReference>
<accession>A0A848MB62</accession>
<dbReference type="Pfam" id="PF14498">
    <property type="entry name" value="Glyco_hyd_65N_2"/>
    <property type="match status" value="1"/>
</dbReference>
<evidence type="ECO:0000259" key="2">
    <source>
        <dbReference type="Pfam" id="PF21307"/>
    </source>
</evidence>
<dbReference type="RefSeq" id="WP_169506011.1">
    <property type="nucleotide sequence ID" value="NZ_JABBPN010000016.1"/>
</dbReference>
<feature type="domain" description="Glycosyl hydrolase family 95 catalytic" evidence="3">
    <location>
        <begin position="290"/>
        <end position="695"/>
    </location>
</feature>
<dbReference type="Gene3D" id="1.50.10.10">
    <property type="match status" value="1"/>
</dbReference>